<proteinExistence type="predicted"/>
<reference evidence="21" key="1">
    <citation type="submission" date="2014-07" db="EMBL/GenBank/DDBJ databases">
        <authorList>
            <person name="Martin A.A"/>
            <person name="De Silva N."/>
        </authorList>
    </citation>
    <scope>NUCLEOTIDE SEQUENCE</scope>
</reference>
<evidence type="ECO:0000259" key="20">
    <source>
        <dbReference type="PROSITE" id="PS50994"/>
    </source>
</evidence>
<feature type="coiled-coil region" evidence="16">
    <location>
        <begin position="1156"/>
        <end position="1183"/>
    </location>
</feature>
<keyword evidence="13" id="KW-0238">DNA-binding</keyword>
<evidence type="ECO:0000313" key="22">
    <source>
        <dbReference type="WBParaSite" id="SVE_0764800.1"/>
    </source>
</evidence>
<keyword evidence="9" id="KW-0460">Magnesium</keyword>
<dbReference type="SUPFAM" id="SSF53098">
    <property type="entry name" value="Ribonuclease H-like"/>
    <property type="match status" value="1"/>
</dbReference>
<dbReference type="PROSITE" id="PS50994">
    <property type="entry name" value="INTEGRASE"/>
    <property type="match status" value="1"/>
</dbReference>
<feature type="domain" description="Reverse transcriptase" evidence="19">
    <location>
        <begin position="755"/>
        <end position="934"/>
    </location>
</feature>
<dbReference type="GO" id="GO:0004190">
    <property type="term" value="F:aspartic-type endopeptidase activity"/>
    <property type="evidence" value="ECO:0007669"/>
    <property type="project" value="UniProtKB-KW"/>
</dbReference>
<evidence type="ECO:0000259" key="19">
    <source>
        <dbReference type="PROSITE" id="PS50878"/>
    </source>
</evidence>
<evidence type="ECO:0000256" key="6">
    <source>
        <dbReference type="ARBA" id="ARBA00022750"/>
    </source>
</evidence>
<dbReference type="PANTHER" id="PTHR37984">
    <property type="entry name" value="PROTEIN CBG26694"/>
    <property type="match status" value="1"/>
</dbReference>
<dbReference type="Gene3D" id="3.10.10.10">
    <property type="entry name" value="HIV Type 1 Reverse Transcriptase, subunit A, domain 1"/>
    <property type="match status" value="1"/>
</dbReference>
<dbReference type="GO" id="GO:0006508">
    <property type="term" value="P:proteolysis"/>
    <property type="evidence" value="ECO:0007669"/>
    <property type="project" value="UniProtKB-KW"/>
</dbReference>
<dbReference type="InterPro" id="IPR001878">
    <property type="entry name" value="Znf_CCHC"/>
</dbReference>
<dbReference type="Gene3D" id="3.30.70.270">
    <property type="match status" value="2"/>
</dbReference>
<evidence type="ECO:0000256" key="8">
    <source>
        <dbReference type="ARBA" id="ARBA00022801"/>
    </source>
</evidence>
<dbReference type="PROSITE" id="PS50878">
    <property type="entry name" value="RT_POL"/>
    <property type="match status" value="1"/>
</dbReference>
<evidence type="ECO:0000256" key="10">
    <source>
        <dbReference type="ARBA" id="ARBA00022884"/>
    </source>
</evidence>
<evidence type="ECO:0000256" key="13">
    <source>
        <dbReference type="ARBA" id="ARBA00023125"/>
    </source>
</evidence>
<evidence type="ECO:0000256" key="15">
    <source>
        <dbReference type="PROSITE-ProRule" id="PRU00047"/>
    </source>
</evidence>
<evidence type="ECO:0000256" key="7">
    <source>
        <dbReference type="ARBA" id="ARBA00022759"/>
    </source>
</evidence>
<keyword evidence="15" id="KW-0479">Metal-binding</keyword>
<dbReference type="SUPFAM" id="SSF56672">
    <property type="entry name" value="DNA/RNA polymerases"/>
    <property type="match status" value="1"/>
</dbReference>
<evidence type="ECO:0000256" key="14">
    <source>
        <dbReference type="ARBA" id="ARBA00023268"/>
    </source>
</evidence>
<dbReference type="Pfam" id="PF08284">
    <property type="entry name" value="RVP_2"/>
    <property type="match status" value="1"/>
</dbReference>
<dbReference type="InterPro" id="IPR036397">
    <property type="entry name" value="RNaseH_sf"/>
</dbReference>
<keyword evidence="14" id="KW-0511">Multifunctional enzyme</keyword>
<dbReference type="Pfam" id="PF17921">
    <property type="entry name" value="Integrase_H2C2"/>
    <property type="match status" value="1"/>
</dbReference>
<accession>A0A0K0FFK5</accession>
<dbReference type="GO" id="GO:0042575">
    <property type="term" value="C:DNA polymerase complex"/>
    <property type="evidence" value="ECO:0007669"/>
    <property type="project" value="UniProtKB-ARBA"/>
</dbReference>
<keyword evidence="11" id="KW-0229">DNA integration</keyword>
<keyword evidence="2" id="KW-0645">Protease</keyword>
<evidence type="ECO:0000313" key="21">
    <source>
        <dbReference type="Proteomes" id="UP000035680"/>
    </source>
</evidence>
<dbReference type="Gene3D" id="2.40.70.10">
    <property type="entry name" value="Acid Proteases"/>
    <property type="match status" value="1"/>
</dbReference>
<dbReference type="PANTHER" id="PTHR37984:SF5">
    <property type="entry name" value="PROTEIN NYNRIN-LIKE"/>
    <property type="match status" value="1"/>
</dbReference>
<dbReference type="Gene3D" id="1.10.340.70">
    <property type="match status" value="1"/>
</dbReference>
<dbReference type="SUPFAM" id="SSF50630">
    <property type="entry name" value="Acid proteases"/>
    <property type="match status" value="1"/>
</dbReference>
<name>A0A0K0FFK5_STRVS</name>
<dbReference type="GO" id="GO:0003964">
    <property type="term" value="F:RNA-directed DNA polymerase activity"/>
    <property type="evidence" value="ECO:0007669"/>
    <property type="project" value="UniProtKB-KW"/>
</dbReference>
<dbReference type="GO" id="GO:0003723">
    <property type="term" value="F:RNA binding"/>
    <property type="evidence" value="ECO:0007669"/>
    <property type="project" value="UniProtKB-KW"/>
</dbReference>
<evidence type="ECO:0000256" key="12">
    <source>
        <dbReference type="ARBA" id="ARBA00022918"/>
    </source>
</evidence>
<dbReference type="Pfam" id="PF00098">
    <property type="entry name" value="zf-CCHC"/>
    <property type="match status" value="1"/>
</dbReference>
<dbReference type="InterPro" id="IPR001584">
    <property type="entry name" value="Integrase_cat-core"/>
</dbReference>
<dbReference type="GO" id="GO:0008270">
    <property type="term" value="F:zinc ion binding"/>
    <property type="evidence" value="ECO:0007669"/>
    <property type="project" value="UniProtKB-KW"/>
</dbReference>
<evidence type="ECO:0000259" key="18">
    <source>
        <dbReference type="PROSITE" id="PS50158"/>
    </source>
</evidence>
<evidence type="ECO:0000256" key="2">
    <source>
        <dbReference type="ARBA" id="ARBA00022670"/>
    </source>
</evidence>
<dbReference type="CDD" id="cd00303">
    <property type="entry name" value="retropepsin_like"/>
    <property type="match status" value="1"/>
</dbReference>
<keyword evidence="8" id="KW-0378">Hydrolase</keyword>
<dbReference type="InterPro" id="IPR021109">
    <property type="entry name" value="Peptidase_aspartic_dom_sf"/>
</dbReference>
<keyword evidence="10" id="KW-0694">RNA-binding</keyword>
<dbReference type="InterPro" id="IPR036875">
    <property type="entry name" value="Znf_CCHC_sf"/>
</dbReference>
<keyword evidence="5" id="KW-0540">Nuclease</keyword>
<keyword evidence="7" id="KW-0255">Endonuclease</keyword>
<keyword evidence="3" id="KW-0808">Transferase</keyword>
<dbReference type="GO" id="GO:0019899">
    <property type="term" value="F:enzyme binding"/>
    <property type="evidence" value="ECO:0007669"/>
    <property type="project" value="UniProtKB-ARBA"/>
</dbReference>
<dbReference type="InterPro" id="IPR000477">
    <property type="entry name" value="RT_dom"/>
</dbReference>
<evidence type="ECO:0000256" key="11">
    <source>
        <dbReference type="ARBA" id="ARBA00022908"/>
    </source>
</evidence>
<dbReference type="EC" id="2.7.7.49" evidence="1"/>
<dbReference type="InterPro" id="IPR001969">
    <property type="entry name" value="Aspartic_peptidase_AS"/>
</dbReference>
<dbReference type="PROSITE" id="PS50158">
    <property type="entry name" value="ZF_CCHC"/>
    <property type="match status" value="1"/>
</dbReference>
<feature type="region of interest" description="Disordered" evidence="17">
    <location>
        <begin position="184"/>
        <end position="305"/>
    </location>
</feature>
<dbReference type="InterPro" id="IPR041588">
    <property type="entry name" value="Integrase_H2C2"/>
</dbReference>
<keyword evidence="4" id="KW-0548">Nucleotidyltransferase</keyword>
<dbReference type="STRING" id="75913.A0A0K0FFK5"/>
<dbReference type="InterPro" id="IPR043502">
    <property type="entry name" value="DNA/RNA_pol_sf"/>
</dbReference>
<feature type="region of interest" description="Disordered" evidence="17">
    <location>
        <begin position="21"/>
        <end position="45"/>
    </location>
</feature>
<feature type="compositionally biased region" description="Basic and acidic residues" evidence="17">
    <location>
        <begin position="263"/>
        <end position="284"/>
    </location>
</feature>
<reference evidence="22" key="2">
    <citation type="submission" date="2015-08" db="UniProtKB">
        <authorList>
            <consortium name="WormBaseParasite"/>
        </authorList>
    </citation>
    <scope>IDENTIFICATION</scope>
</reference>
<dbReference type="InterPro" id="IPR050951">
    <property type="entry name" value="Retrovirus_Pol_polyprotein"/>
</dbReference>
<dbReference type="GO" id="GO:0003677">
    <property type="term" value="F:DNA binding"/>
    <property type="evidence" value="ECO:0007669"/>
    <property type="project" value="UniProtKB-KW"/>
</dbReference>
<evidence type="ECO:0000256" key="3">
    <source>
        <dbReference type="ARBA" id="ARBA00022679"/>
    </source>
</evidence>
<dbReference type="GO" id="GO:0015074">
    <property type="term" value="P:DNA integration"/>
    <property type="evidence" value="ECO:0007669"/>
    <property type="project" value="UniProtKB-KW"/>
</dbReference>
<evidence type="ECO:0000256" key="16">
    <source>
        <dbReference type="SAM" id="Coils"/>
    </source>
</evidence>
<sequence>MKLRNNKVIGLMNLQRSRSEMSLPTYTRSGKGGGNKLEDKHNPLIDNNSTPVINNNIFREGNEIIVNVNEEELVNLRDGRIIPILNDVRDVVQGPTRMVIVRGGLADSNVNDLQNVRDGPTDQEVNDNENLGGGPREFTGMRMIRNVSGLESINTTKRMREQNMINVRESVGLNLREARRVTDVESINNNRDPGIGILSTRKSPSFDSRNNNFYSGEYSEFERGNSDRNSRGYSNDNDMNDDRVKSANNQNKNNSSHLNPFERYNRQIDNERPGRYRRHEETSSDRSQYTFHNRSKFGRNYPGNGGNGMDVNQIRQLMNGLSVAIDLEKFTGEDEAFSVWLTRFDAFCYVRNIPRKLRAPVLIMHLSKNPARDVANRKELQNNYDLLVSYLSTNFQGAMNRNAARARLDMLEIRKIEDIRKVGSEINTLVDLIEKDASMEERFRKKLHKMADLVPAQIRGTLKYGGCCDSFELAMVVAEDLWKINIEAKKDRLFNSNRGNRRSKSKSKGFTENCFKCGERGHRAKECKKKPNLQVSSLNISSLKKLPKIPVIPIKLDETLAMAMLDTGASISVISKELGDKLNIPIERKKISVKTMGPDRCFVFKTCHEQNLTIGENDKFKMKMYVASDNFNSKDYDVILGTDILSKVILTVDMKKEKIIINNQSMKLRRKEVENTPMINVICEQISLEEEEELKKELKNSYPEVICKHELDCGEGKIESGPILVTSQELPKYPRYRTPECDKPIIENYIQRLIENKIIRKMDTNFLHPVLALKKSNDPTKRRICGDMRAINEITIPTKYPTPLIEDLVDETVGHDFYSVIDMNNAYFQISLPAQSQQYMGIFTDSGSYCFLRLVQGAKNSACEFQKIADTICHKVGNCKAFIDDFIVFTRGDIATHLIAVKNLLKEFSNLGLKINLEKSRIGGKKIKFVGHEINKNGSCPSLENRLNFLQRKLPSSKRQVKSFIQSGNFFRRYVPNFSTIVAPLLSLTRKRKRFEMTPEAEDAYYKLRELIGNPKILHKADRNKPFYLTCDASSTGLGAMLSQYDDEGNELPISFWSYRLSESKRGRAPTILEMMSISKAVSHYRHVLLGSELIIRSDHLPIKGLLKKNNDAKFAELMIPLHEMNYRFEYIKGKDNIIPDDLSRLDQEEILKNSSKLNKSKIDEEEKELESLQKMRVEKSWEREKKLENEKCKMVNCLNILTGEIDKVNDSSDEEDVKPSTKEQSLNKIDDEIPLLQKLYFGSEDNFDKITTEEQLNDPFIKEAFEEKMYDKRKIIELNNQIMIEDLTGMGYVVIVPNSKIGTVLNIAHNLSGHYNAEKIFRWLKDICFWKNMFMDIQLHVKRCKECLLGNDIHAKKYNQKSVIFSRPMQSVSIDVCGPMNVISHEGNRYILGIIDNFSRFLIMTGLKDLTYTSIVNSLFKELFFRHGIPEEIHNDNAKSLVNNRLTSLYQMLNIKQTTGTPYYKKANVLIERAFRQLHNICTKLITKEIAQDWDELLLPMTYFHNTMLHDTLKCTPYEIFYGQSCRTPLHVMLGKQPNSLFDKDVDRWELTKNAMKAYKHIEDTTAECREKENKKKGGTEFLSFEKGEMVCIKRPPNKEEKIIPHKFQSPFIEGYKVVKDLGSKLKVHKGTRGRCLIVHKSDCKKVYQNKI</sequence>
<feature type="region of interest" description="Disordered" evidence="17">
    <location>
        <begin position="111"/>
        <end position="134"/>
    </location>
</feature>
<dbReference type="InterPro" id="IPR041577">
    <property type="entry name" value="RT_RNaseH_2"/>
</dbReference>
<evidence type="ECO:0000256" key="1">
    <source>
        <dbReference type="ARBA" id="ARBA00012493"/>
    </source>
</evidence>
<keyword evidence="21" id="KW-1185">Reference proteome</keyword>
<dbReference type="CDD" id="cd09274">
    <property type="entry name" value="RNase_HI_RT_Ty3"/>
    <property type="match status" value="1"/>
</dbReference>
<dbReference type="PROSITE" id="PS00141">
    <property type="entry name" value="ASP_PROTEASE"/>
    <property type="match status" value="1"/>
</dbReference>
<dbReference type="InterPro" id="IPR043128">
    <property type="entry name" value="Rev_trsase/Diguanyl_cyclase"/>
</dbReference>
<organism evidence="21 22">
    <name type="scientific">Strongyloides venezuelensis</name>
    <name type="common">Threadworm</name>
    <dbReference type="NCBI Taxonomy" id="75913"/>
    <lineage>
        <taxon>Eukaryota</taxon>
        <taxon>Metazoa</taxon>
        <taxon>Ecdysozoa</taxon>
        <taxon>Nematoda</taxon>
        <taxon>Chromadorea</taxon>
        <taxon>Rhabditida</taxon>
        <taxon>Tylenchina</taxon>
        <taxon>Panagrolaimomorpha</taxon>
        <taxon>Strongyloidoidea</taxon>
        <taxon>Strongyloididae</taxon>
        <taxon>Strongyloides</taxon>
    </lineage>
</organism>
<dbReference type="SUPFAM" id="SSF57756">
    <property type="entry name" value="Retrovirus zinc finger-like domains"/>
    <property type="match status" value="1"/>
</dbReference>
<dbReference type="InterPro" id="IPR012337">
    <property type="entry name" value="RNaseH-like_sf"/>
</dbReference>
<feature type="domain" description="Integrase catalytic" evidence="20">
    <location>
        <begin position="1365"/>
        <end position="1526"/>
    </location>
</feature>
<keyword evidence="6" id="KW-0064">Aspartyl protease</keyword>
<keyword evidence="15" id="KW-0863">Zinc-finger</keyword>
<dbReference type="Proteomes" id="UP000035680">
    <property type="component" value="Unassembled WGS sequence"/>
</dbReference>
<feature type="compositionally biased region" description="Low complexity" evidence="17">
    <location>
        <begin position="246"/>
        <end position="259"/>
    </location>
</feature>
<dbReference type="Gene3D" id="4.10.60.10">
    <property type="entry name" value="Zinc finger, CCHC-type"/>
    <property type="match status" value="1"/>
</dbReference>
<feature type="compositionally biased region" description="Basic and acidic residues" evidence="17">
    <location>
        <begin position="220"/>
        <end position="230"/>
    </location>
</feature>
<keyword evidence="15" id="KW-0862">Zinc</keyword>
<dbReference type="Pfam" id="PF00078">
    <property type="entry name" value="RVT_1"/>
    <property type="match status" value="1"/>
</dbReference>
<dbReference type="CDD" id="cd01647">
    <property type="entry name" value="RT_LTR"/>
    <property type="match status" value="1"/>
</dbReference>
<feature type="domain" description="CCHC-type" evidence="18">
    <location>
        <begin position="514"/>
        <end position="529"/>
    </location>
</feature>
<feature type="compositionally biased region" description="Polar residues" evidence="17">
    <location>
        <begin position="200"/>
        <end position="214"/>
    </location>
</feature>
<evidence type="ECO:0000256" key="17">
    <source>
        <dbReference type="SAM" id="MobiDB-lite"/>
    </source>
</evidence>
<dbReference type="Pfam" id="PF00665">
    <property type="entry name" value="rve"/>
    <property type="match status" value="1"/>
</dbReference>
<dbReference type="Pfam" id="PF17919">
    <property type="entry name" value="RT_RNaseH_2"/>
    <property type="match status" value="1"/>
</dbReference>
<protein>
    <recommendedName>
        <fullName evidence="1">RNA-directed DNA polymerase</fullName>
        <ecNumber evidence="1">2.7.7.49</ecNumber>
    </recommendedName>
</protein>
<dbReference type="GO" id="GO:0004519">
    <property type="term" value="F:endonuclease activity"/>
    <property type="evidence" value="ECO:0007669"/>
    <property type="project" value="UniProtKB-KW"/>
</dbReference>
<dbReference type="SMART" id="SM00343">
    <property type="entry name" value="ZnF_C2HC"/>
    <property type="match status" value="1"/>
</dbReference>
<keyword evidence="12" id="KW-0695">RNA-directed DNA polymerase</keyword>
<dbReference type="Gene3D" id="3.30.420.10">
    <property type="entry name" value="Ribonuclease H-like superfamily/Ribonuclease H"/>
    <property type="match status" value="1"/>
</dbReference>
<evidence type="ECO:0000256" key="4">
    <source>
        <dbReference type="ARBA" id="ARBA00022695"/>
    </source>
</evidence>
<evidence type="ECO:0000256" key="9">
    <source>
        <dbReference type="ARBA" id="ARBA00022842"/>
    </source>
</evidence>
<evidence type="ECO:0000256" key="5">
    <source>
        <dbReference type="ARBA" id="ARBA00022722"/>
    </source>
</evidence>
<keyword evidence="16" id="KW-0175">Coiled coil</keyword>
<dbReference type="WBParaSite" id="SVE_0764800.1">
    <property type="protein sequence ID" value="SVE_0764800.1"/>
    <property type="gene ID" value="SVE_0764800"/>
</dbReference>